<organism evidence="2 3">
    <name type="scientific">Methylomonas koyamae</name>
    <dbReference type="NCBI Taxonomy" id="702114"/>
    <lineage>
        <taxon>Bacteria</taxon>
        <taxon>Pseudomonadati</taxon>
        <taxon>Pseudomonadota</taxon>
        <taxon>Gammaproteobacteria</taxon>
        <taxon>Methylococcales</taxon>
        <taxon>Methylococcaceae</taxon>
        <taxon>Methylomonas</taxon>
    </lineage>
</organism>
<comment type="caution">
    <text evidence="2">The sequence shown here is derived from an EMBL/GenBank/DDBJ whole genome shotgun (WGS) entry which is preliminary data.</text>
</comment>
<dbReference type="RefSeq" id="WP_064025174.1">
    <property type="nucleotide sequence ID" value="NZ_LUUK01000040.1"/>
</dbReference>
<evidence type="ECO:0000313" key="2">
    <source>
        <dbReference type="EMBL" id="OAI25175.1"/>
    </source>
</evidence>
<dbReference type="AlphaFoldDB" id="A0A177P4K3"/>
<feature type="compositionally biased region" description="Low complexity" evidence="1">
    <location>
        <begin position="112"/>
        <end position="125"/>
    </location>
</feature>
<dbReference type="InterPro" id="IPR022273">
    <property type="entry name" value="PRTRC_protein-E"/>
</dbReference>
<reference evidence="3" key="1">
    <citation type="submission" date="2016-03" db="EMBL/GenBank/DDBJ databases">
        <authorList>
            <person name="Heylen K."/>
            <person name="De Vos P."/>
            <person name="Vekeman B."/>
        </authorList>
    </citation>
    <scope>NUCLEOTIDE SEQUENCE [LARGE SCALE GENOMIC DNA]</scope>
    <source>
        <strain evidence="3">R-45383</strain>
    </source>
</reference>
<evidence type="ECO:0008006" key="4">
    <source>
        <dbReference type="Google" id="ProtNLM"/>
    </source>
</evidence>
<name>A0A177P4K3_9GAMM</name>
<dbReference type="EMBL" id="LUUK01000040">
    <property type="protein sequence ID" value="OAI25175.1"/>
    <property type="molecule type" value="Genomic_DNA"/>
</dbReference>
<keyword evidence="3" id="KW-1185">Reference proteome</keyword>
<gene>
    <name evidence="2" type="ORF">A1355_19910</name>
</gene>
<evidence type="ECO:0000313" key="3">
    <source>
        <dbReference type="Proteomes" id="UP000077628"/>
    </source>
</evidence>
<accession>A0A177P4K3</accession>
<proteinExistence type="predicted"/>
<dbReference type="Proteomes" id="UP000077628">
    <property type="component" value="Unassembled WGS sequence"/>
</dbReference>
<evidence type="ECO:0000256" key="1">
    <source>
        <dbReference type="SAM" id="MobiDB-lite"/>
    </source>
</evidence>
<dbReference type="OrthoDB" id="9903824at2"/>
<feature type="region of interest" description="Disordered" evidence="1">
    <location>
        <begin position="107"/>
        <end position="155"/>
    </location>
</feature>
<sequence length="155" mass="16235">MFQTFQQLLGDNEKIQFSVSRTSDGQLAVLIQPVFNGAGANPDDSAIADLRASLSTPLHIIATANELDAGFPRCLTQYVQGIAAGKGALDNALERIKEGGKQVKAAADRLADASVSDSDAESAASDSKRSSAKSDSADVETDRSISDSQQPHSLL</sequence>
<dbReference type="STRING" id="702114.A1355_19910"/>
<feature type="compositionally biased region" description="Polar residues" evidence="1">
    <location>
        <begin position="146"/>
        <end position="155"/>
    </location>
</feature>
<dbReference type="NCBIfam" id="TIGR03741">
    <property type="entry name" value="PRTRC_E"/>
    <property type="match status" value="1"/>
</dbReference>
<protein>
    <recommendedName>
        <fullName evidence="4">PRTRC system protein E</fullName>
    </recommendedName>
</protein>